<dbReference type="Proteomes" id="UP001596208">
    <property type="component" value="Unassembled WGS sequence"/>
</dbReference>
<feature type="region of interest" description="Disordered" evidence="1">
    <location>
        <begin position="1"/>
        <end position="65"/>
    </location>
</feature>
<evidence type="ECO:0000313" key="2">
    <source>
        <dbReference type="EMBL" id="MFC5173746.1"/>
    </source>
</evidence>
<dbReference type="EMBL" id="JBHSKI010000012">
    <property type="protein sequence ID" value="MFC5173746.1"/>
    <property type="molecule type" value="Genomic_DNA"/>
</dbReference>
<comment type="caution">
    <text evidence="2">The sequence shown here is derived from an EMBL/GenBank/DDBJ whole genome shotgun (WGS) entry which is preliminary data.</text>
</comment>
<feature type="compositionally biased region" description="Basic and acidic residues" evidence="1">
    <location>
        <begin position="1"/>
        <end position="11"/>
    </location>
</feature>
<organism evidence="2 3">
    <name type="scientific">Streptomyces mutomycini</name>
    <dbReference type="NCBI Taxonomy" id="284036"/>
    <lineage>
        <taxon>Bacteria</taxon>
        <taxon>Bacillati</taxon>
        <taxon>Actinomycetota</taxon>
        <taxon>Actinomycetes</taxon>
        <taxon>Kitasatosporales</taxon>
        <taxon>Streptomycetaceae</taxon>
        <taxon>Streptomyces</taxon>
    </lineage>
</organism>
<keyword evidence="3" id="KW-1185">Reference proteome</keyword>
<sequence>MTGRGPAERLDCATSPGNQATTTGRHIGLNVDNFDRLPYSDATSAANGSASPAAPARDTHSSATATSNIQQIRRALHAAPGRQYPPGPLVITVAAAVHQSFPSYLDAPRAHRLDTLVGHQRIGIHTRQSIGDSGCHALRHCWPVLKPAGALVRGVAAGQASLLG</sequence>
<protein>
    <submittedName>
        <fullName evidence="2">Uncharacterized protein</fullName>
    </submittedName>
</protein>
<evidence type="ECO:0000313" key="3">
    <source>
        <dbReference type="Proteomes" id="UP001596208"/>
    </source>
</evidence>
<feature type="compositionally biased region" description="Polar residues" evidence="1">
    <location>
        <begin position="15"/>
        <end position="24"/>
    </location>
</feature>
<evidence type="ECO:0000256" key="1">
    <source>
        <dbReference type="SAM" id="MobiDB-lite"/>
    </source>
</evidence>
<gene>
    <name evidence="2" type="ORF">ACFPRK_24575</name>
</gene>
<dbReference type="RefSeq" id="WP_141695568.1">
    <property type="nucleotide sequence ID" value="NZ_JBHSKI010000012.1"/>
</dbReference>
<reference evidence="3" key="1">
    <citation type="journal article" date="2019" name="Int. J. Syst. Evol. Microbiol.">
        <title>The Global Catalogue of Microorganisms (GCM) 10K type strain sequencing project: providing services to taxonomists for standard genome sequencing and annotation.</title>
        <authorList>
            <consortium name="The Broad Institute Genomics Platform"/>
            <consortium name="The Broad Institute Genome Sequencing Center for Infectious Disease"/>
            <person name="Wu L."/>
            <person name="Ma J."/>
        </authorList>
    </citation>
    <scope>NUCLEOTIDE SEQUENCE [LARGE SCALE GENOMIC DNA]</scope>
    <source>
        <strain evidence="3">CGMCC 4.1721</strain>
    </source>
</reference>
<accession>A0ABW0B9D4</accession>
<name>A0ABW0B9D4_9ACTN</name>
<feature type="compositionally biased region" description="Low complexity" evidence="1">
    <location>
        <begin position="42"/>
        <end position="56"/>
    </location>
</feature>
<proteinExistence type="predicted"/>